<dbReference type="InterPro" id="IPR001279">
    <property type="entry name" value="Metallo-B-lactamas"/>
</dbReference>
<dbReference type="GO" id="GO:0008270">
    <property type="term" value="F:zinc ion binding"/>
    <property type="evidence" value="ECO:0007669"/>
    <property type="project" value="InterPro"/>
</dbReference>
<evidence type="ECO:0000313" key="3">
    <source>
        <dbReference type="Proteomes" id="UP000323708"/>
    </source>
</evidence>
<keyword evidence="2" id="KW-0378">Hydrolase</keyword>
<feature type="domain" description="Metallo-beta-lactamase" evidence="1">
    <location>
        <begin position="114"/>
        <end position="306"/>
    </location>
</feature>
<dbReference type="InterPro" id="IPR036866">
    <property type="entry name" value="RibonucZ/Hydroxyglut_hydro"/>
</dbReference>
<dbReference type="GO" id="GO:0005737">
    <property type="term" value="C:cytoplasm"/>
    <property type="evidence" value="ECO:0007669"/>
    <property type="project" value="TreeGrafter"/>
</dbReference>
<proteinExistence type="predicted"/>
<dbReference type="EMBL" id="VTUX01000003">
    <property type="protein sequence ID" value="KAA1192643.1"/>
    <property type="molecule type" value="Genomic_DNA"/>
</dbReference>
<dbReference type="PIRSF" id="PIRSF038896">
    <property type="entry name" value="NAPE-PLD"/>
    <property type="match status" value="1"/>
</dbReference>
<dbReference type="RefSeq" id="WP_149610926.1">
    <property type="nucleotide sequence ID" value="NZ_VTUX01000003.1"/>
</dbReference>
<gene>
    <name evidence="2" type="ORF">F0M18_08250</name>
</gene>
<reference evidence="2 3" key="1">
    <citation type="submission" date="2019-09" db="EMBL/GenBank/DDBJ databases">
        <authorList>
            <person name="Chen X.-Y."/>
        </authorList>
    </citation>
    <scope>NUCLEOTIDE SEQUENCE [LARGE SCALE GENOMIC DNA]</scope>
    <source>
        <strain evidence="2 3">NY5</strain>
    </source>
</reference>
<dbReference type="Proteomes" id="UP000323708">
    <property type="component" value="Unassembled WGS sequence"/>
</dbReference>
<dbReference type="PANTHER" id="PTHR15032:SF4">
    <property type="entry name" value="N-ACYL-PHOSPHATIDYLETHANOLAMINE-HYDROLYZING PHOSPHOLIPASE D"/>
    <property type="match status" value="1"/>
</dbReference>
<evidence type="ECO:0000313" key="2">
    <source>
        <dbReference type="EMBL" id="KAA1192643.1"/>
    </source>
</evidence>
<accession>A0A5B0X004</accession>
<keyword evidence="3" id="KW-1185">Reference proteome</keyword>
<dbReference type="PANTHER" id="PTHR15032">
    <property type="entry name" value="N-ACYL-PHOSPHATIDYLETHANOLAMINE-HYDROLYZING PHOSPHOLIPASE D"/>
    <property type="match status" value="1"/>
</dbReference>
<dbReference type="Gene3D" id="3.60.15.10">
    <property type="entry name" value="Ribonuclease Z/Hydroxyacylglutathione hydrolase-like"/>
    <property type="match status" value="1"/>
</dbReference>
<protein>
    <submittedName>
        <fullName evidence="2">Hydrolase</fullName>
    </submittedName>
</protein>
<dbReference type="AlphaFoldDB" id="A0A5B0X004"/>
<organism evidence="2 3">
    <name type="scientific">Pseudohalioglobus sediminis</name>
    <dbReference type="NCBI Taxonomy" id="2606449"/>
    <lineage>
        <taxon>Bacteria</taxon>
        <taxon>Pseudomonadati</taxon>
        <taxon>Pseudomonadota</taxon>
        <taxon>Gammaproteobacteria</taxon>
        <taxon>Cellvibrionales</taxon>
        <taxon>Halieaceae</taxon>
        <taxon>Pseudohalioglobus</taxon>
    </lineage>
</organism>
<dbReference type="SUPFAM" id="SSF56281">
    <property type="entry name" value="Metallo-hydrolase/oxidoreductase"/>
    <property type="match status" value="1"/>
</dbReference>
<dbReference type="GO" id="GO:0070290">
    <property type="term" value="F:N-acylphosphatidylethanolamine-specific phospholipase D activity"/>
    <property type="evidence" value="ECO:0007669"/>
    <property type="project" value="InterPro"/>
</dbReference>
<evidence type="ECO:0000259" key="1">
    <source>
        <dbReference type="Pfam" id="PF12706"/>
    </source>
</evidence>
<sequence>MLALVVYFSLGVLDSLGGSADAGLRDRFLQSGNYDSVRGSFVNPNQSEMDDAQRRATNWRNIRDYFLTENQREPAQALPQQIPDYGRFLAEGDGLKLIWFGHSSFLLNMEGTVILVDPVFGNASPFSFFGNRYMPPVSTVEQLPEIDVVLISHDHYDHLEADTVRYFADKDTNFIVPLGLGSHLSAWGVDSNRVIERDWWESVEHGAVTFTATPAQHYSGRRGFGGNQSLWASWVMQSGRHSVYFSGDSGYAPHFKEIGDRFGPFDIAFIETGQYNEAWKMIHMLPEDGVMAFRDLNAQRYFPVHWGMFTLALHSWFEPIETISRLAEKEDFPLVAPVIGQLVDVSSDTHFPRWWERRPGR</sequence>
<dbReference type="Pfam" id="PF12706">
    <property type="entry name" value="Lactamase_B_2"/>
    <property type="match status" value="1"/>
</dbReference>
<name>A0A5B0X004_9GAMM</name>
<dbReference type="InterPro" id="IPR024884">
    <property type="entry name" value="NAPE-PLD"/>
</dbReference>
<comment type="caution">
    <text evidence="2">The sequence shown here is derived from an EMBL/GenBank/DDBJ whole genome shotgun (WGS) entry which is preliminary data.</text>
</comment>